<reference evidence="2" key="1">
    <citation type="journal article" date="2020" name="Stud. Mycol.">
        <title>101 Dothideomycetes genomes: a test case for predicting lifestyles and emergence of pathogens.</title>
        <authorList>
            <person name="Haridas S."/>
            <person name="Albert R."/>
            <person name="Binder M."/>
            <person name="Bloem J."/>
            <person name="Labutti K."/>
            <person name="Salamov A."/>
            <person name="Andreopoulos B."/>
            <person name="Baker S."/>
            <person name="Barry K."/>
            <person name="Bills G."/>
            <person name="Bluhm B."/>
            <person name="Cannon C."/>
            <person name="Castanera R."/>
            <person name="Culley D."/>
            <person name="Daum C."/>
            <person name="Ezra D."/>
            <person name="Gonzalez J."/>
            <person name="Henrissat B."/>
            <person name="Kuo A."/>
            <person name="Liang C."/>
            <person name="Lipzen A."/>
            <person name="Lutzoni F."/>
            <person name="Magnuson J."/>
            <person name="Mondo S."/>
            <person name="Nolan M."/>
            <person name="Ohm R."/>
            <person name="Pangilinan J."/>
            <person name="Park H.-J."/>
            <person name="Ramirez L."/>
            <person name="Alfaro M."/>
            <person name="Sun H."/>
            <person name="Tritt A."/>
            <person name="Yoshinaga Y."/>
            <person name="Zwiers L.-H."/>
            <person name="Turgeon B."/>
            <person name="Goodwin S."/>
            <person name="Spatafora J."/>
            <person name="Crous P."/>
            <person name="Grigoriev I."/>
        </authorList>
    </citation>
    <scope>NUCLEOTIDE SEQUENCE</scope>
    <source>
        <strain evidence="2">CBS 130266</strain>
    </source>
</reference>
<name>A0A9P4P1M7_9PEZI</name>
<dbReference type="Proteomes" id="UP000800235">
    <property type="component" value="Unassembled WGS sequence"/>
</dbReference>
<gene>
    <name evidence="2" type="ORF">EJ08DRAFT_656321</name>
</gene>
<keyword evidence="3" id="KW-1185">Reference proteome</keyword>
<accession>A0A9P4P1M7</accession>
<feature type="region of interest" description="Disordered" evidence="1">
    <location>
        <begin position="265"/>
        <end position="322"/>
    </location>
</feature>
<dbReference type="AlphaFoldDB" id="A0A9P4P1M7"/>
<evidence type="ECO:0000256" key="1">
    <source>
        <dbReference type="SAM" id="MobiDB-lite"/>
    </source>
</evidence>
<evidence type="ECO:0000313" key="2">
    <source>
        <dbReference type="EMBL" id="KAF2435283.1"/>
    </source>
</evidence>
<dbReference type="EMBL" id="MU007013">
    <property type="protein sequence ID" value="KAF2435283.1"/>
    <property type="molecule type" value="Genomic_DNA"/>
</dbReference>
<evidence type="ECO:0000313" key="3">
    <source>
        <dbReference type="Proteomes" id="UP000800235"/>
    </source>
</evidence>
<feature type="region of interest" description="Disordered" evidence="1">
    <location>
        <begin position="346"/>
        <end position="411"/>
    </location>
</feature>
<comment type="caution">
    <text evidence="2">The sequence shown here is derived from an EMBL/GenBank/DDBJ whole genome shotgun (WGS) entry which is preliminary data.</text>
</comment>
<protein>
    <submittedName>
        <fullName evidence="2">Uncharacterized protein</fullName>
    </submittedName>
</protein>
<sequence length="411" mass="46230">MNVNVSLPVLQAPMQFTHPLRPDLPGAYQDGTGINLRELYRLFPMPDKPAPLEQLRLLFVPTGLLTSELTGDPIFFFPCFSHRINYYSLTGEQLEYWYRLFGADQMRDVIPRLFNHPTYNFRGTQQYDHDTSIARLNISLNQMRQRYRASIRGGLIPGFQTDRLYFSRALFTDDGALIPMENLLFGTQHPIDLITMTFRDNTGREHPLFTPTEIPQDVRTVLEGRKLGVVPPRLADLYAKHPHVYGYREELHPLWARRSQEARSLRTSGLSNSNSNTAMVSQPAATPAGPSRMRKAEISEDSEDPTPAAKKSIPPPITSNRPATYEDFFQALHDGTLFQPASRLTEHTTPDLTPASHSGSNQVPQQPSGGMTSNNCPMRATAGADPHIRDTSSSHVQDEEEATPQKNEFSA</sequence>
<organism evidence="2 3">
    <name type="scientific">Tothia fuscella</name>
    <dbReference type="NCBI Taxonomy" id="1048955"/>
    <lineage>
        <taxon>Eukaryota</taxon>
        <taxon>Fungi</taxon>
        <taxon>Dikarya</taxon>
        <taxon>Ascomycota</taxon>
        <taxon>Pezizomycotina</taxon>
        <taxon>Dothideomycetes</taxon>
        <taxon>Pleosporomycetidae</taxon>
        <taxon>Venturiales</taxon>
        <taxon>Cylindrosympodiaceae</taxon>
        <taxon>Tothia</taxon>
    </lineage>
</organism>
<proteinExistence type="predicted"/>
<feature type="compositionally biased region" description="Polar residues" evidence="1">
    <location>
        <begin position="265"/>
        <end position="284"/>
    </location>
</feature>
<feature type="compositionally biased region" description="Polar residues" evidence="1">
    <location>
        <begin position="355"/>
        <end position="376"/>
    </location>
</feature>